<evidence type="ECO:0000313" key="2">
    <source>
        <dbReference type="EMBL" id="KAE9025997.1"/>
    </source>
</evidence>
<feature type="compositionally biased region" description="Basic and acidic residues" evidence="1">
    <location>
        <begin position="426"/>
        <end position="436"/>
    </location>
</feature>
<organism evidence="2 3">
    <name type="scientific">Phytophthora fragariae</name>
    <dbReference type="NCBI Taxonomy" id="53985"/>
    <lineage>
        <taxon>Eukaryota</taxon>
        <taxon>Sar</taxon>
        <taxon>Stramenopiles</taxon>
        <taxon>Oomycota</taxon>
        <taxon>Peronosporomycetes</taxon>
        <taxon>Peronosporales</taxon>
        <taxon>Peronosporaceae</taxon>
        <taxon>Phytophthora</taxon>
    </lineage>
</organism>
<evidence type="ECO:0000256" key="1">
    <source>
        <dbReference type="SAM" id="MobiDB-lite"/>
    </source>
</evidence>
<accession>A0A6A3M634</accession>
<evidence type="ECO:0000313" key="3">
    <source>
        <dbReference type="Proteomes" id="UP000460718"/>
    </source>
</evidence>
<comment type="caution">
    <text evidence="2">The sequence shown here is derived from an EMBL/GenBank/DDBJ whole genome shotgun (WGS) entry which is preliminary data.</text>
</comment>
<protein>
    <recommendedName>
        <fullName evidence="4">SWIM-type domain-containing protein</fullName>
    </recommendedName>
</protein>
<sequence>MVHVDRCEDSLAINRHQMRCIVTKCASQRCKDAERSCRDRYKILKCMEVDYAVIYEQGEHCMAIDAPQSPVSSPQLTTEMKDYIVSKLEDAPSMVLQLAYSFMSRELNSGRIAGQAPALDKVQNFVKTWRGKSKPDRMEPVLEICRQSMYDGGAAERTSESLLVFCDTQVVDDEEETEDAPSATTIKNSYRSSNYRRLMWESMPEGDWVVDPVGRSCKCPSWRKAGMCLHVIKATKVAHMHCPGMPPPALRFVSAVRTHRGRSTHGQQQSSLSLGAVQQEPVEPGDVVHGPPSFRDFTDMRSTGEASPQLTRASPQFVERVVLGTGNDLANGHALSTINGVEERLEESRDTETRIFQCIRTDNPLSVPAVSLDEPSRDGNTQGQDGTCTDEAVLDPHFVEATTKTATATVVVESSAVACRSSRRRQPTERAREYALSKRRQR</sequence>
<reference evidence="2 3" key="1">
    <citation type="submission" date="2018-09" db="EMBL/GenBank/DDBJ databases">
        <title>Genomic investigation of the strawberry pathogen Phytophthora fragariae indicates pathogenicity is determined by transcriptional variation in three key races.</title>
        <authorList>
            <person name="Adams T.M."/>
            <person name="Armitage A.D."/>
            <person name="Sobczyk M.K."/>
            <person name="Bates H.J."/>
            <person name="Dunwell J.M."/>
            <person name="Nellist C.F."/>
            <person name="Harrison R.J."/>
        </authorList>
    </citation>
    <scope>NUCLEOTIDE SEQUENCE [LARGE SCALE GENOMIC DNA]</scope>
    <source>
        <strain evidence="2 3">SCRP245</strain>
    </source>
</reference>
<name>A0A6A3M634_9STRA</name>
<gene>
    <name evidence="2" type="ORF">PF011_g2761</name>
</gene>
<dbReference type="EMBL" id="QXFW01000085">
    <property type="protein sequence ID" value="KAE9025997.1"/>
    <property type="molecule type" value="Genomic_DNA"/>
</dbReference>
<feature type="region of interest" description="Disordered" evidence="1">
    <location>
        <begin position="421"/>
        <end position="442"/>
    </location>
</feature>
<dbReference type="Proteomes" id="UP000460718">
    <property type="component" value="Unassembled WGS sequence"/>
</dbReference>
<feature type="region of interest" description="Disordered" evidence="1">
    <location>
        <begin position="366"/>
        <end position="387"/>
    </location>
</feature>
<evidence type="ECO:0008006" key="4">
    <source>
        <dbReference type="Google" id="ProtNLM"/>
    </source>
</evidence>
<feature type="compositionally biased region" description="Polar residues" evidence="1">
    <location>
        <begin position="378"/>
        <end position="387"/>
    </location>
</feature>
<dbReference type="AlphaFoldDB" id="A0A6A3M634"/>
<proteinExistence type="predicted"/>